<dbReference type="InterPro" id="IPR010730">
    <property type="entry name" value="HET"/>
</dbReference>
<dbReference type="Pfam" id="PF06985">
    <property type="entry name" value="HET"/>
    <property type="match status" value="1"/>
</dbReference>
<dbReference type="Proteomes" id="UP001521785">
    <property type="component" value="Unassembled WGS sequence"/>
</dbReference>
<accession>A0ABR3QZE9</accession>
<evidence type="ECO:0000259" key="1">
    <source>
        <dbReference type="Pfam" id="PF06985"/>
    </source>
</evidence>
<name>A0ABR3QZE9_9PLEO</name>
<keyword evidence="3" id="KW-1185">Reference proteome</keyword>
<comment type="caution">
    <text evidence="2">The sequence shown here is derived from an EMBL/GenBank/DDBJ whole genome shotgun (WGS) entry which is preliminary data.</text>
</comment>
<dbReference type="PANTHER" id="PTHR24148">
    <property type="entry name" value="ANKYRIN REPEAT DOMAIN-CONTAINING PROTEIN 39 HOMOLOG-RELATED"/>
    <property type="match status" value="1"/>
</dbReference>
<organism evidence="2 3">
    <name type="scientific">Paraconiothyrium brasiliense</name>
    <dbReference type="NCBI Taxonomy" id="300254"/>
    <lineage>
        <taxon>Eukaryota</taxon>
        <taxon>Fungi</taxon>
        <taxon>Dikarya</taxon>
        <taxon>Ascomycota</taxon>
        <taxon>Pezizomycotina</taxon>
        <taxon>Dothideomycetes</taxon>
        <taxon>Pleosporomycetidae</taxon>
        <taxon>Pleosporales</taxon>
        <taxon>Massarineae</taxon>
        <taxon>Didymosphaeriaceae</taxon>
        <taxon>Paraconiothyrium</taxon>
    </lineage>
</organism>
<reference evidence="2 3" key="1">
    <citation type="submission" date="2024-02" db="EMBL/GenBank/DDBJ databases">
        <title>De novo assembly and annotation of 12 fungi associated with fruit tree decline syndrome in Ontario, Canada.</title>
        <authorList>
            <person name="Sulman M."/>
            <person name="Ellouze W."/>
            <person name="Ilyukhin E."/>
        </authorList>
    </citation>
    <scope>NUCLEOTIDE SEQUENCE [LARGE SCALE GENOMIC DNA]</scope>
    <source>
        <strain evidence="2 3">M42-189</strain>
    </source>
</reference>
<proteinExistence type="predicted"/>
<gene>
    <name evidence="2" type="ORF">SLS60_008714</name>
</gene>
<sequence length="359" mass="40968">MAVEQWMSTNCQPLESPTTIRLVVLGSGSGTQPVECVLLHTDPNTWDAQPYEALSYEWGSPSDEDPWILVNGCVVQVRKNLWDALMHIRFEEEERYVWIDALSINQADLQERNHQVKIMNAIYRKADRVLVWLGLAKDGSDAVMTIFNDLGEVKRRAEHLIPTKIEGILALGERSYWGRAWVQQEIYLAKTYTIHCGSKTIVDIKLDSSLALLSGAAARDEQYRHLGRIIEDSRMFQVILMHRLKSINSLGALLLKSISLKLECSEPRDFIYSMRGMDRDLKESDLVPDYEKPLVEVYFDTLDVCEFGSNDAGRIAARLGISLDAELWQRVLISAQRRRGLPKIRSEQPANQKVRRAPQ</sequence>
<evidence type="ECO:0000313" key="3">
    <source>
        <dbReference type="Proteomes" id="UP001521785"/>
    </source>
</evidence>
<feature type="domain" description="Heterokaryon incompatibility" evidence="1">
    <location>
        <begin position="51"/>
        <end position="185"/>
    </location>
</feature>
<evidence type="ECO:0000313" key="2">
    <source>
        <dbReference type="EMBL" id="KAL1597132.1"/>
    </source>
</evidence>
<protein>
    <recommendedName>
        <fullName evidence="1">Heterokaryon incompatibility domain-containing protein</fullName>
    </recommendedName>
</protein>
<dbReference type="InterPro" id="IPR052895">
    <property type="entry name" value="HetReg/Transcr_Mod"/>
</dbReference>
<dbReference type="PANTHER" id="PTHR24148:SF82">
    <property type="entry name" value="HETEROKARYON INCOMPATIBILITY DOMAIN-CONTAINING PROTEIN"/>
    <property type="match status" value="1"/>
</dbReference>
<dbReference type="EMBL" id="JAKJXO020000013">
    <property type="protein sequence ID" value="KAL1597132.1"/>
    <property type="molecule type" value="Genomic_DNA"/>
</dbReference>